<dbReference type="RefSeq" id="WP_131554422.1">
    <property type="nucleotide sequence ID" value="NZ_SJSK01000004.1"/>
</dbReference>
<dbReference type="Proteomes" id="UP000292884">
    <property type="component" value="Unassembled WGS sequence"/>
</dbReference>
<dbReference type="AlphaFoldDB" id="A0A4R0MRB0"/>
<accession>A0A4R0MRB0</accession>
<name>A0A4R0MRB0_9SPHI</name>
<evidence type="ECO:0000313" key="1">
    <source>
        <dbReference type="EMBL" id="TCC89435.1"/>
    </source>
</evidence>
<proteinExistence type="predicted"/>
<dbReference type="EMBL" id="SJSK01000004">
    <property type="protein sequence ID" value="TCC89435.1"/>
    <property type="molecule type" value="Genomic_DNA"/>
</dbReference>
<sequence>MKPVLKLVPIAAILLLLAINVKSQQRIYFAKVTSNNRIEKGLLFLVTKDSLVIQNNNNQLVSFKPEDIKVVAIKVFKKRGLQNFFKDVNVEDDRYEKIPNSDIKVLKPGQTEPTLAEEISTRVGVAIFSLAGNAILNTVALTVYDDKIAKFRLNCSKQEYDKQIDQLKFHSYTYIIKPDTKAELAKIKAISESNKINRR</sequence>
<gene>
    <name evidence="1" type="ORF">EZ428_17230</name>
</gene>
<comment type="caution">
    <text evidence="1">The sequence shown here is derived from an EMBL/GenBank/DDBJ whole genome shotgun (WGS) entry which is preliminary data.</text>
</comment>
<keyword evidence="2" id="KW-1185">Reference proteome</keyword>
<organism evidence="1 2">
    <name type="scientific">Pedobacter frigiditerrae</name>
    <dbReference type="NCBI Taxonomy" id="2530452"/>
    <lineage>
        <taxon>Bacteria</taxon>
        <taxon>Pseudomonadati</taxon>
        <taxon>Bacteroidota</taxon>
        <taxon>Sphingobacteriia</taxon>
        <taxon>Sphingobacteriales</taxon>
        <taxon>Sphingobacteriaceae</taxon>
        <taxon>Pedobacter</taxon>
    </lineage>
</organism>
<evidence type="ECO:0000313" key="2">
    <source>
        <dbReference type="Proteomes" id="UP000292884"/>
    </source>
</evidence>
<reference evidence="1 2" key="1">
    <citation type="submission" date="2019-02" db="EMBL/GenBank/DDBJ databases">
        <title>Pedobacter sp. RP-1-13 sp. nov., isolated from Arctic soil.</title>
        <authorList>
            <person name="Dahal R.H."/>
        </authorList>
    </citation>
    <scope>NUCLEOTIDE SEQUENCE [LARGE SCALE GENOMIC DNA]</scope>
    <source>
        <strain evidence="1 2">RP-1-13</strain>
    </source>
</reference>
<protein>
    <submittedName>
        <fullName evidence="1">Uncharacterized protein</fullName>
    </submittedName>
</protein>